<dbReference type="PANTHER" id="PTHR44167:SF24">
    <property type="entry name" value="SERINE_THREONINE-PROTEIN KINASE CHK2"/>
    <property type="match status" value="1"/>
</dbReference>
<reference evidence="2" key="1">
    <citation type="journal article" date="2023" name="Mol. Phylogenet. Evol.">
        <title>Genome-scale phylogeny and comparative genomics of the fungal order Sordariales.</title>
        <authorList>
            <person name="Hensen N."/>
            <person name="Bonometti L."/>
            <person name="Westerberg I."/>
            <person name="Brannstrom I.O."/>
            <person name="Guillou S."/>
            <person name="Cros-Aarteil S."/>
            <person name="Calhoun S."/>
            <person name="Haridas S."/>
            <person name="Kuo A."/>
            <person name="Mondo S."/>
            <person name="Pangilinan J."/>
            <person name="Riley R."/>
            <person name="LaButti K."/>
            <person name="Andreopoulos B."/>
            <person name="Lipzen A."/>
            <person name="Chen C."/>
            <person name="Yan M."/>
            <person name="Daum C."/>
            <person name="Ng V."/>
            <person name="Clum A."/>
            <person name="Steindorff A."/>
            <person name="Ohm R.A."/>
            <person name="Martin F."/>
            <person name="Silar P."/>
            <person name="Natvig D.O."/>
            <person name="Lalanne C."/>
            <person name="Gautier V."/>
            <person name="Ament-Velasquez S.L."/>
            <person name="Kruys A."/>
            <person name="Hutchinson M.I."/>
            <person name="Powell A.J."/>
            <person name="Barry K."/>
            <person name="Miller A.N."/>
            <person name="Grigoriev I.V."/>
            <person name="Debuchy R."/>
            <person name="Gladieux P."/>
            <person name="Hiltunen Thoren M."/>
            <person name="Johannesson H."/>
        </authorList>
    </citation>
    <scope>NUCLEOTIDE SEQUENCE</scope>
    <source>
        <strain evidence="2">CBS 892.96</strain>
    </source>
</reference>
<keyword evidence="2" id="KW-0418">Kinase</keyword>
<evidence type="ECO:0000259" key="1">
    <source>
        <dbReference type="PROSITE" id="PS50011"/>
    </source>
</evidence>
<name>A0AAN6VY30_9PEZI</name>
<dbReference type="Proteomes" id="UP001302321">
    <property type="component" value="Unassembled WGS sequence"/>
</dbReference>
<dbReference type="GO" id="GO:0005524">
    <property type="term" value="F:ATP binding"/>
    <property type="evidence" value="ECO:0007669"/>
    <property type="project" value="InterPro"/>
</dbReference>
<proteinExistence type="predicted"/>
<protein>
    <submittedName>
        <fullName evidence="2">Protein kinase</fullName>
    </submittedName>
</protein>
<sequence length="323" mass="37430">MRQTYGVRPSPGSDILIKSPISDYHPQHHQRYLNIISKALDLAADFPNGSSRLRHFVDQNKESHALLYPYYKTTLLGLISEFPKFPIVERLKILRYVTQGIKELHDKGWLHLDVKSDNILINWESLSSNSETNDRSQVVTSAVLSDFDLGLKIPHMPNSSGYKTIQLKHPVGNVQWRSPEAQTGLGLTKASDVYSFALVCLYILGTSEYLLISPEKRQQLIRENIPDELEMFVRHMCFFEPTKKDFEWLVKHMAGDETWEERLRTAFERGKRVLEKHPDQRLSCWGQEMGDEMVRLVLEMTRMDPRRRLMIGEVLESEGFELG</sequence>
<reference evidence="2" key="2">
    <citation type="submission" date="2023-05" db="EMBL/GenBank/DDBJ databases">
        <authorList>
            <consortium name="Lawrence Berkeley National Laboratory"/>
            <person name="Steindorff A."/>
            <person name="Hensen N."/>
            <person name="Bonometti L."/>
            <person name="Westerberg I."/>
            <person name="Brannstrom I.O."/>
            <person name="Guillou S."/>
            <person name="Cros-Aarteil S."/>
            <person name="Calhoun S."/>
            <person name="Haridas S."/>
            <person name="Kuo A."/>
            <person name="Mondo S."/>
            <person name="Pangilinan J."/>
            <person name="Riley R."/>
            <person name="Labutti K."/>
            <person name="Andreopoulos B."/>
            <person name="Lipzen A."/>
            <person name="Chen C."/>
            <person name="Yanf M."/>
            <person name="Daum C."/>
            <person name="Ng V."/>
            <person name="Clum A."/>
            <person name="Ohm R."/>
            <person name="Martin F."/>
            <person name="Silar P."/>
            <person name="Natvig D."/>
            <person name="Lalanne C."/>
            <person name="Gautier V."/>
            <person name="Ament-Velasquez S.L."/>
            <person name="Kruys A."/>
            <person name="Hutchinson M.I."/>
            <person name="Powell A.J."/>
            <person name="Barry K."/>
            <person name="Miller A.N."/>
            <person name="Grigoriev I.V."/>
            <person name="Debuchy R."/>
            <person name="Gladieux P."/>
            <person name="Thoren M.H."/>
            <person name="Johannesson H."/>
        </authorList>
    </citation>
    <scope>NUCLEOTIDE SEQUENCE</scope>
    <source>
        <strain evidence="2">CBS 892.96</strain>
    </source>
</reference>
<feature type="domain" description="Protein kinase" evidence="1">
    <location>
        <begin position="1"/>
        <end position="320"/>
    </location>
</feature>
<dbReference type="PANTHER" id="PTHR44167">
    <property type="entry name" value="OVARIAN-SPECIFIC SERINE/THREONINE-PROTEIN KINASE LOK-RELATED"/>
    <property type="match status" value="1"/>
</dbReference>
<evidence type="ECO:0000313" key="3">
    <source>
        <dbReference type="Proteomes" id="UP001302321"/>
    </source>
</evidence>
<dbReference type="GO" id="GO:0005737">
    <property type="term" value="C:cytoplasm"/>
    <property type="evidence" value="ECO:0007669"/>
    <property type="project" value="TreeGrafter"/>
</dbReference>
<comment type="caution">
    <text evidence="2">The sequence shown here is derived from an EMBL/GenBank/DDBJ whole genome shotgun (WGS) entry which is preliminary data.</text>
</comment>
<dbReference type="EMBL" id="MU866488">
    <property type="protein sequence ID" value="KAK4171904.1"/>
    <property type="molecule type" value="Genomic_DNA"/>
</dbReference>
<dbReference type="InterPro" id="IPR000719">
    <property type="entry name" value="Prot_kinase_dom"/>
</dbReference>
<dbReference type="Pfam" id="PF00069">
    <property type="entry name" value="Pkinase"/>
    <property type="match status" value="1"/>
</dbReference>
<dbReference type="SMART" id="SM00220">
    <property type="entry name" value="S_TKc"/>
    <property type="match status" value="1"/>
</dbReference>
<keyword evidence="2" id="KW-0808">Transferase</keyword>
<organism evidence="2 3">
    <name type="scientific">Triangularia setosa</name>
    <dbReference type="NCBI Taxonomy" id="2587417"/>
    <lineage>
        <taxon>Eukaryota</taxon>
        <taxon>Fungi</taxon>
        <taxon>Dikarya</taxon>
        <taxon>Ascomycota</taxon>
        <taxon>Pezizomycotina</taxon>
        <taxon>Sordariomycetes</taxon>
        <taxon>Sordariomycetidae</taxon>
        <taxon>Sordariales</taxon>
        <taxon>Podosporaceae</taxon>
        <taxon>Triangularia</taxon>
    </lineage>
</organism>
<dbReference type="GO" id="GO:0004674">
    <property type="term" value="F:protein serine/threonine kinase activity"/>
    <property type="evidence" value="ECO:0007669"/>
    <property type="project" value="TreeGrafter"/>
</dbReference>
<evidence type="ECO:0000313" key="2">
    <source>
        <dbReference type="EMBL" id="KAK4171904.1"/>
    </source>
</evidence>
<dbReference type="GO" id="GO:0044773">
    <property type="term" value="P:mitotic DNA damage checkpoint signaling"/>
    <property type="evidence" value="ECO:0007669"/>
    <property type="project" value="TreeGrafter"/>
</dbReference>
<dbReference type="AlphaFoldDB" id="A0AAN6VY30"/>
<dbReference type="Gene3D" id="1.10.510.10">
    <property type="entry name" value="Transferase(Phosphotransferase) domain 1"/>
    <property type="match status" value="1"/>
</dbReference>
<keyword evidence="3" id="KW-1185">Reference proteome</keyword>
<dbReference type="SUPFAM" id="SSF56112">
    <property type="entry name" value="Protein kinase-like (PK-like)"/>
    <property type="match status" value="1"/>
</dbReference>
<dbReference type="PROSITE" id="PS50011">
    <property type="entry name" value="PROTEIN_KINASE_DOM"/>
    <property type="match status" value="1"/>
</dbReference>
<dbReference type="GO" id="GO:0005634">
    <property type="term" value="C:nucleus"/>
    <property type="evidence" value="ECO:0007669"/>
    <property type="project" value="TreeGrafter"/>
</dbReference>
<dbReference type="InterPro" id="IPR011009">
    <property type="entry name" value="Kinase-like_dom_sf"/>
</dbReference>
<gene>
    <name evidence="2" type="ORF">QBC36DRAFT_364723</name>
</gene>
<accession>A0AAN6VY30</accession>